<dbReference type="Proteomes" id="UP000887561">
    <property type="component" value="Unplaced"/>
</dbReference>
<reference evidence="7" key="1">
    <citation type="submission" date="2022-11" db="UniProtKB">
        <authorList>
            <consortium name="WormBaseParasite"/>
        </authorList>
    </citation>
    <scope>IDENTIFICATION</scope>
</reference>
<evidence type="ECO:0000313" key="7">
    <source>
        <dbReference type="WBParaSite" id="scaffold936_cov234.g2120"/>
    </source>
</evidence>
<dbReference type="InterPro" id="IPR042269">
    <property type="entry name" value="Ser_carbopepase_S28_SKS"/>
</dbReference>
<dbReference type="InterPro" id="IPR029058">
    <property type="entry name" value="AB_hydrolase_fold"/>
</dbReference>
<name>A0A915N881_MELJA</name>
<comment type="similarity">
    <text evidence="1">Belongs to the peptidase S28 family.</text>
</comment>
<dbReference type="PANTHER" id="PTHR11010">
    <property type="entry name" value="PROTEASE S28 PRO-X CARBOXYPEPTIDASE-RELATED"/>
    <property type="match status" value="1"/>
</dbReference>
<evidence type="ECO:0000313" key="6">
    <source>
        <dbReference type="Proteomes" id="UP000887561"/>
    </source>
</evidence>
<keyword evidence="4" id="KW-0378">Hydrolase</keyword>
<evidence type="ECO:0000256" key="1">
    <source>
        <dbReference type="ARBA" id="ARBA00011079"/>
    </source>
</evidence>
<dbReference type="GO" id="GO:0070008">
    <property type="term" value="F:serine-type exopeptidase activity"/>
    <property type="evidence" value="ECO:0007669"/>
    <property type="project" value="InterPro"/>
</dbReference>
<evidence type="ECO:0000256" key="2">
    <source>
        <dbReference type="ARBA" id="ARBA00022670"/>
    </source>
</evidence>
<evidence type="ECO:0000256" key="5">
    <source>
        <dbReference type="ARBA" id="ARBA00023180"/>
    </source>
</evidence>
<dbReference type="SUPFAM" id="SSF53474">
    <property type="entry name" value="alpha/beta-Hydrolases"/>
    <property type="match status" value="1"/>
</dbReference>
<dbReference type="InterPro" id="IPR036291">
    <property type="entry name" value="NAD(P)-bd_dom_sf"/>
</dbReference>
<proteinExistence type="inferred from homology"/>
<dbReference type="PANTHER" id="PTHR11010:SF38">
    <property type="entry name" value="LYSOSOMAL PRO-X CARBOXYPEPTIDASE"/>
    <property type="match status" value="1"/>
</dbReference>
<dbReference type="GO" id="GO:0008239">
    <property type="term" value="F:dipeptidyl-peptidase activity"/>
    <property type="evidence" value="ECO:0007669"/>
    <property type="project" value="TreeGrafter"/>
</dbReference>
<protein>
    <submittedName>
        <fullName evidence="7">Uncharacterized protein</fullName>
    </submittedName>
</protein>
<dbReference type="Gene3D" id="3.40.50.720">
    <property type="entry name" value="NAD(P)-binding Rossmann-like Domain"/>
    <property type="match status" value="1"/>
</dbReference>
<dbReference type="SUPFAM" id="SSF51735">
    <property type="entry name" value="NAD(P)-binding Rossmann-fold domains"/>
    <property type="match status" value="1"/>
</dbReference>
<keyword evidence="2" id="KW-0645">Protease</keyword>
<evidence type="ECO:0000256" key="4">
    <source>
        <dbReference type="ARBA" id="ARBA00022801"/>
    </source>
</evidence>
<dbReference type="Gene3D" id="3.40.50.1820">
    <property type="entry name" value="alpha/beta hydrolase"/>
    <property type="match status" value="1"/>
</dbReference>
<keyword evidence="3" id="KW-0732">Signal</keyword>
<dbReference type="GO" id="GO:0006508">
    <property type="term" value="P:proteolysis"/>
    <property type="evidence" value="ECO:0007669"/>
    <property type="project" value="UniProtKB-KW"/>
</dbReference>
<accession>A0A915N881</accession>
<dbReference type="InterPro" id="IPR008758">
    <property type="entry name" value="Peptidase_S28"/>
</dbReference>
<sequence length="617" mass="70417">MSEDVRLRFPRLNTLIACASVVVQRRIKSHDGLELTLQINHLSHIVLFTELLPLLELNSPSRILTVGSMLHNFSSSINWNDINSEGCKYDKFAQYSLTKLMNHLATLYIHRLMFKHKKQFQVTANVVDAEKRVEKEGRTILPQYSNRAQLYSSLFPASSEPYLYEHVNALETLVRLTEDKEFEGISGKYFDANGKELKLGASVCDVRVQGFIWDIAPEFNAALIYVDHRYFGKSLPFGDDSFSNISMIGYLSTEQALADNALLIVHLKEKRLQNLKKSPVILFGYSYGGMMAAWMRIKYPHLTAGAIASSAPVRYFDNVPNLNQHSYVDNIMKIFVKNGCPFNSIMSSFDAIRKMANTPNGRKYLNEQYHLSPLSQINNPSDAENLLSELQNVMFYLILSNYPYPAKYFGSIPAYPIKIACKPFASAKTQEQLAIAPFIGMNILYNTTGEEKDFQLWNFTDDGKIYGWTFLEATQLVFAFCSRGPPFDPFNKTCPFNETFDASSYDSYNSIGYNKDSMYRPHWLMNEYGYEYPTASNIVFSNGDADLWLDGGWRNINTNIGSIYSLIVKDGTHGYDIREANPLDTQSVKDVRNQEKQHIRNWIHQAKFATNSSEETK</sequence>
<organism evidence="6 7">
    <name type="scientific">Meloidogyne javanica</name>
    <name type="common">Root-knot nematode worm</name>
    <dbReference type="NCBI Taxonomy" id="6303"/>
    <lineage>
        <taxon>Eukaryota</taxon>
        <taxon>Metazoa</taxon>
        <taxon>Ecdysozoa</taxon>
        <taxon>Nematoda</taxon>
        <taxon>Chromadorea</taxon>
        <taxon>Rhabditida</taxon>
        <taxon>Tylenchina</taxon>
        <taxon>Tylenchomorpha</taxon>
        <taxon>Tylenchoidea</taxon>
        <taxon>Meloidogynidae</taxon>
        <taxon>Meloidogyninae</taxon>
        <taxon>Meloidogyne</taxon>
        <taxon>Meloidogyne incognita group</taxon>
    </lineage>
</organism>
<dbReference type="WBParaSite" id="scaffold936_cov234.g2120">
    <property type="protein sequence ID" value="scaffold936_cov234.g2120"/>
    <property type="gene ID" value="scaffold936_cov234.g2120"/>
</dbReference>
<keyword evidence="6" id="KW-1185">Reference proteome</keyword>
<dbReference type="Pfam" id="PF05577">
    <property type="entry name" value="Peptidase_S28"/>
    <property type="match status" value="1"/>
</dbReference>
<keyword evidence="5" id="KW-0325">Glycoprotein</keyword>
<evidence type="ECO:0000256" key="3">
    <source>
        <dbReference type="ARBA" id="ARBA00022729"/>
    </source>
</evidence>
<dbReference type="Gene3D" id="1.20.120.980">
    <property type="entry name" value="Serine carboxypeptidase S28, SKS domain"/>
    <property type="match status" value="1"/>
</dbReference>
<dbReference type="AlphaFoldDB" id="A0A915N881"/>